<dbReference type="Pfam" id="PF00078">
    <property type="entry name" value="RVT_1"/>
    <property type="match status" value="1"/>
</dbReference>
<feature type="domain" description="Reverse transcriptase" evidence="1">
    <location>
        <begin position="312"/>
        <end position="440"/>
    </location>
</feature>
<reference evidence="2 3" key="1">
    <citation type="journal article" date="2023" name="J. Hered.">
        <title>Chromosome-level genome of the wood stork (Mycteria americana) provides insight into avian chromosome evolution.</title>
        <authorList>
            <person name="Flamio R. Jr."/>
            <person name="Ramstad K.M."/>
        </authorList>
    </citation>
    <scope>NUCLEOTIDE SEQUENCE [LARGE SCALE GENOMIC DNA]</scope>
    <source>
        <strain evidence="2">JAX WOST 10</strain>
    </source>
</reference>
<keyword evidence="3" id="KW-1185">Reference proteome</keyword>
<sequence>MSAGGGRCAEGFVFRSLPQKVFSCLEDRDTGDRLLKWWEGESPLREALRWGWRGAMRGGWEGKRRAVLRAGAVTAPSGLLLWWRVSHDLFQLRSVALMLLEQRFCFPRPSKEGSMQGRITAQAFSFDQQFKPYQKDEFVTAFFNDQNVNSSLKLLSASGQWTTLGSKVTKIEATVVPCTQISMSFFDRLYSEGVVRETGDIVKCYDDYYDDILISDELRKVLLLEDSDHYDLFSQLDRKEFLFCLFKHLCIGGTLCQFEDVVGPYLETTKALYKDLTLCVNLCKFIVHYCFKNWAVIIINLQAFDTAFDITFDTVSHSILLEKLAAHGLDGCTLCWVKNWLDGQAQRVVVNGVYSSWRPVTSGVPQGSVLGPVLFNIFINDLDEGIECTLSKFANDTKLCRSVDLLDGGGKALQRDLERLDRWAEVNCMRFNKAKCKVLHLGHNNPMQRYRLGEEWLESCQAEKDLGVLVDSRLNMSQQCAQVAKKANGILACIKNSVASRSREVIVPLYLALARPHLESCVQFWAPHYKGDIEVLERVQRRATKLVKGLEHKSYEERLRELGLFSLEKRRLRGDLIALYNYLKGVCREVSVGLFSQVTSDRTRGKGLRLRQGRFRLDIRDFYFTESVIKHWTRLPREVVESPSLEVFKRRLGEVLRDMTHDA</sequence>
<accession>A0AAN7PGK0</accession>
<gene>
    <name evidence="2" type="ORF">QYF61_009810</name>
</gene>
<dbReference type="InterPro" id="IPR000477">
    <property type="entry name" value="RT_dom"/>
</dbReference>
<dbReference type="InterPro" id="IPR029416">
    <property type="entry name" value="CFAP300"/>
</dbReference>
<name>A0AAN7PGK0_MYCAM</name>
<dbReference type="EMBL" id="JAUNZN010000001">
    <property type="protein sequence ID" value="KAK4830305.1"/>
    <property type="molecule type" value="Genomic_DNA"/>
</dbReference>
<evidence type="ECO:0000313" key="3">
    <source>
        <dbReference type="Proteomes" id="UP001333110"/>
    </source>
</evidence>
<comment type="caution">
    <text evidence="2">The sequence shown here is derived from an EMBL/GenBank/DDBJ whole genome shotgun (WGS) entry which is preliminary data.</text>
</comment>
<dbReference type="Pfam" id="PF14926">
    <property type="entry name" value="CFAP300"/>
    <property type="match status" value="1"/>
</dbReference>
<evidence type="ECO:0000259" key="1">
    <source>
        <dbReference type="Pfam" id="PF00078"/>
    </source>
</evidence>
<dbReference type="AlphaFoldDB" id="A0AAN7PGK0"/>
<dbReference type="PANTHER" id="PTHR33332">
    <property type="entry name" value="REVERSE TRANSCRIPTASE DOMAIN-CONTAINING PROTEIN"/>
    <property type="match status" value="1"/>
</dbReference>
<dbReference type="Proteomes" id="UP001333110">
    <property type="component" value="Unassembled WGS sequence"/>
</dbReference>
<protein>
    <recommendedName>
        <fullName evidence="1">Reverse transcriptase domain-containing protein</fullName>
    </recommendedName>
</protein>
<organism evidence="2 3">
    <name type="scientific">Mycteria americana</name>
    <name type="common">Wood stork</name>
    <dbReference type="NCBI Taxonomy" id="33587"/>
    <lineage>
        <taxon>Eukaryota</taxon>
        <taxon>Metazoa</taxon>
        <taxon>Chordata</taxon>
        <taxon>Craniata</taxon>
        <taxon>Vertebrata</taxon>
        <taxon>Euteleostomi</taxon>
        <taxon>Archelosauria</taxon>
        <taxon>Archosauria</taxon>
        <taxon>Dinosauria</taxon>
        <taxon>Saurischia</taxon>
        <taxon>Theropoda</taxon>
        <taxon>Coelurosauria</taxon>
        <taxon>Aves</taxon>
        <taxon>Neognathae</taxon>
        <taxon>Neoaves</taxon>
        <taxon>Aequornithes</taxon>
        <taxon>Ciconiiformes</taxon>
        <taxon>Ciconiidae</taxon>
        <taxon>Mycteria</taxon>
    </lineage>
</organism>
<evidence type="ECO:0000313" key="2">
    <source>
        <dbReference type="EMBL" id="KAK4830305.1"/>
    </source>
</evidence>
<proteinExistence type="predicted"/>